<protein>
    <submittedName>
        <fullName evidence="2">DUF402 domain-containing protein</fullName>
    </submittedName>
</protein>
<dbReference type="Proteomes" id="UP001172743">
    <property type="component" value="Unassembled WGS sequence"/>
</dbReference>
<evidence type="ECO:0000259" key="1">
    <source>
        <dbReference type="Pfam" id="PF04167"/>
    </source>
</evidence>
<feature type="domain" description="DUF402" evidence="1">
    <location>
        <begin position="65"/>
        <end position="162"/>
    </location>
</feature>
<dbReference type="Gene3D" id="2.40.380.10">
    <property type="entry name" value="FomD-like"/>
    <property type="match status" value="1"/>
</dbReference>
<organism evidence="2 3">
    <name type="scientific">Ureibacillus aquaedulcis</name>
    <dbReference type="NCBI Taxonomy" id="3058421"/>
    <lineage>
        <taxon>Bacteria</taxon>
        <taxon>Bacillati</taxon>
        <taxon>Bacillota</taxon>
        <taxon>Bacilli</taxon>
        <taxon>Bacillales</taxon>
        <taxon>Caryophanaceae</taxon>
        <taxon>Ureibacillus</taxon>
    </lineage>
</organism>
<keyword evidence="3" id="KW-1185">Reference proteome</keyword>
<dbReference type="PANTHER" id="PTHR41271">
    <property type="entry name" value="DUF402 DOMAIN-CONTAINING PROTEIN"/>
    <property type="match status" value="1"/>
</dbReference>
<evidence type="ECO:0000313" key="2">
    <source>
        <dbReference type="EMBL" id="MDN4495625.1"/>
    </source>
</evidence>
<dbReference type="SUPFAM" id="SSF159234">
    <property type="entry name" value="FomD-like"/>
    <property type="match status" value="1"/>
</dbReference>
<gene>
    <name evidence="2" type="ORF">QYB95_18965</name>
</gene>
<dbReference type="PANTHER" id="PTHR41271:SF1">
    <property type="entry name" value="DUF402 DOMAIN-CONTAINING PROTEIN"/>
    <property type="match status" value="1"/>
</dbReference>
<dbReference type="InterPro" id="IPR035930">
    <property type="entry name" value="FomD-like_sf"/>
</dbReference>
<sequence>MLKRKYGNRGDWKRVLKRTYQQTFHQDKDFSGYITLLSIEKVSEPLIVKGGAKEVCIVNDGYSWLQHFPIGKKHSLTTMFDDKGEIVQWYIDVCYEVGIENNTPWIDDLYLDIVVFPSGEIMLLDAEELDEALAEGVISKSMHDLAWEEARQVLNLIQQGKFNLIHLAKMHKEIVNQVNDIG</sequence>
<evidence type="ECO:0000313" key="3">
    <source>
        <dbReference type="Proteomes" id="UP001172743"/>
    </source>
</evidence>
<dbReference type="Pfam" id="PF04167">
    <property type="entry name" value="DUF402"/>
    <property type="match status" value="1"/>
</dbReference>
<name>A0ABT8GW34_9BACL</name>
<proteinExistence type="predicted"/>
<dbReference type="EMBL" id="JAUHTQ010000030">
    <property type="protein sequence ID" value="MDN4495625.1"/>
    <property type="molecule type" value="Genomic_DNA"/>
</dbReference>
<dbReference type="RefSeq" id="WP_301139934.1">
    <property type="nucleotide sequence ID" value="NZ_JAUHTQ010000030.1"/>
</dbReference>
<comment type="caution">
    <text evidence="2">The sequence shown here is derived from an EMBL/GenBank/DDBJ whole genome shotgun (WGS) entry which is preliminary data.</text>
</comment>
<reference evidence="2" key="1">
    <citation type="submission" date="2023-07" db="EMBL/GenBank/DDBJ databases">
        <title>Ureibacillus sp. isolated from freshwater well.</title>
        <authorList>
            <person name="Kirdat K."/>
            <person name="Bhatt A."/>
            <person name="Teware R."/>
            <person name="Bhavsar Y."/>
            <person name="Yadav A."/>
        </authorList>
    </citation>
    <scope>NUCLEOTIDE SEQUENCE</scope>
    <source>
        <strain evidence="2">BA0131</strain>
    </source>
</reference>
<dbReference type="InterPro" id="IPR007295">
    <property type="entry name" value="DUF402"/>
</dbReference>
<accession>A0ABT8GW34</accession>